<evidence type="ECO:0000313" key="3">
    <source>
        <dbReference type="RefSeq" id="XP_030762841.1"/>
    </source>
</evidence>
<dbReference type="GeneID" id="115887516"/>
<reference evidence="3" key="1">
    <citation type="submission" date="2025-08" db="UniProtKB">
        <authorList>
            <consortium name="RefSeq"/>
        </authorList>
    </citation>
    <scope>IDENTIFICATION</scope>
    <source>
        <tissue evidence="3">Gonads</tissue>
    </source>
</reference>
<proteinExistence type="predicted"/>
<dbReference type="OrthoDB" id="10001926at2759"/>
<gene>
    <name evidence="3" type="primary">LOC115887516</name>
</gene>
<keyword evidence="1" id="KW-0472">Membrane</keyword>
<dbReference type="GO" id="GO:0009253">
    <property type="term" value="P:peptidoglycan catabolic process"/>
    <property type="evidence" value="ECO:0007669"/>
    <property type="project" value="InterPro"/>
</dbReference>
<dbReference type="RefSeq" id="XP_030762841.1">
    <property type="nucleotide sequence ID" value="XM_030906981.1"/>
</dbReference>
<sequence length="274" mass="31252">MSCPKKIALKHAAAVPLLKKKSFERMTEGYPIHPKPDCNKCVACLQKRNIEEYTATPLLACKEHSVIKSPKCHDKVLLVLFVFLIILALALGILLILEEDESHIIEEFDYLSRNEWGSNTTAFRKLPRLRRPVPKVFLVEMNTECDNNICTGFKEFEENGKKKIKLDEGIMYNFYQDQSGKIFEGRGWNYQSVCQESNNCKGTVTIALLDGVSSPPSPLRITKLKAFLNFSISSGDLKMCFQVIVKHTNNRYYDDIAIALDEMVKKDGECKYNK</sequence>
<protein>
    <submittedName>
        <fullName evidence="3">Uncharacterized protein LOC115887516</fullName>
    </submittedName>
</protein>
<evidence type="ECO:0000313" key="2">
    <source>
        <dbReference type="Proteomes" id="UP000504635"/>
    </source>
</evidence>
<keyword evidence="1" id="KW-0812">Transmembrane</keyword>
<keyword evidence="2" id="KW-1185">Reference proteome</keyword>
<accession>A0A6J2YHU3</accession>
<dbReference type="KEGG" id="soy:115887516"/>
<dbReference type="Gene3D" id="3.40.80.10">
    <property type="entry name" value="Peptidoglycan recognition protein-like"/>
    <property type="match status" value="1"/>
</dbReference>
<evidence type="ECO:0000256" key="1">
    <source>
        <dbReference type="SAM" id="Phobius"/>
    </source>
</evidence>
<dbReference type="Proteomes" id="UP000504635">
    <property type="component" value="Unplaced"/>
</dbReference>
<dbReference type="InterPro" id="IPR036505">
    <property type="entry name" value="Amidase/PGRP_sf"/>
</dbReference>
<name>A0A6J2YHU3_SITOR</name>
<feature type="transmembrane region" description="Helical" evidence="1">
    <location>
        <begin position="76"/>
        <end position="97"/>
    </location>
</feature>
<dbReference type="InParanoid" id="A0A6J2YHU3"/>
<keyword evidence="1" id="KW-1133">Transmembrane helix</keyword>
<dbReference type="AlphaFoldDB" id="A0A6J2YHU3"/>
<organism evidence="2 3">
    <name type="scientific">Sitophilus oryzae</name>
    <name type="common">Rice weevil</name>
    <name type="synonym">Curculio oryzae</name>
    <dbReference type="NCBI Taxonomy" id="7048"/>
    <lineage>
        <taxon>Eukaryota</taxon>
        <taxon>Metazoa</taxon>
        <taxon>Ecdysozoa</taxon>
        <taxon>Arthropoda</taxon>
        <taxon>Hexapoda</taxon>
        <taxon>Insecta</taxon>
        <taxon>Pterygota</taxon>
        <taxon>Neoptera</taxon>
        <taxon>Endopterygota</taxon>
        <taxon>Coleoptera</taxon>
        <taxon>Polyphaga</taxon>
        <taxon>Cucujiformia</taxon>
        <taxon>Curculionidae</taxon>
        <taxon>Dryophthorinae</taxon>
        <taxon>Sitophilus</taxon>
    </lineage>
</organism>
<dbReference type="SUPFAM" id="SSF55846">
    <property type="entry name" value="N-acetylmuramoyl-L-alanine amidase-like"/>
    <property type="match status" value="1"/>
</dbReference>
<dbReference type="GO" id="GO:0008745">
    <property type="term" value="F:N-acetylmuramoyl-L-alanine amidase activity"/>
    <property type="evidence" value="ECO:0007669"/>
    <property type="project" value="InterPro"/>
</dbReference>